<protein>
    <submittedName>
        <fullName evidence="2">Uncharacterized protein</fullName>
    </submittedName>
</protein>
<dbReference type="Proteomes" id="UP000283269">
    <property type="component" value="Unassembled WGS sequence"/>
</dbReference>
<organism evidence="2 3">
    <name type="scientific">Psilocybe cyanescens</name>
    <dbReference type="NCBI Taxonomy" id="93625"/>
    <lineage>
        <taxon>Eukaryota</taxon>
        <taxon>Fungi</taxon>
        <taxon>Dikarya</taxon>
        <taxon>Basidiomycota</taxon>
        <taxon>Agaricomycotina</taxon>
        <taxon>Agaricomycetes</taxon>
        <taxon>Agaricomycetidae</taxon>
        <taxon>Agaricales</taxon>
        <taxon>Agaricineae</taxon>
        <taxon>Strophariaceae</taxon>
        <taxon>Psilocybe</taxon>
    </lineage>
</organism>
<evidence type="ECO:0000313" key="2">
    <source>
        <dbReference type="EMBL" id="PPQ93489.1"/>
    </source>
</evidence>
<dbReference type="InParanoid" id="A0A409XRP6"/>
<dbReference type="AlphaFoldDB" id="A0A409XRP6"/>
<keyword evidence="3" id="KW-1185">Reference proteome</keyword>
<reference evidence="2 3" key="1">
    <citation type="journal article" date="2018" name="Evol. Lett.">
        <title>Horizontal gene cluster transfer increased hallucinogenic mushroom diversity.</title>
        <authorList>
            <person name="Reynolds H.T."/>
            <person name="Vijayakumar V."/>
            <person name="Gluck-Thaler E."/>
            <person name="Korotkin H.B."/>
            <person name="Matheny P.B."/>
            <person name="Slot J.C."/>
        </authorList>
    </citation>
    <scope>NUCLEOTIDE SEQUENCE [LARGE SCALE GENOMIC DNA]</scope>
    <source>
        <strain evidence="2 3">2631</strain>
    </source>
</reference>
<evidence type="ECO:0000313" key="3">
    <source>
        <dbReference type="Proteomes" id="UP000283269"/>
    </source>
</evidence>
<dbReference type="EMBL" id="NHYD01000729">
    <property type="protein sequence ID" value="PPQ93489.1"/>
    <property type="molecule type" value="Genomic_DNA"/>
</dbReference>
<name>A0A409XRP6_PSICY</name>
<accession>A0A409XRP6</accession>
<evidence type="ECO:0000256" key="1">
    <source>
        <dbReference type="SAM" id="MobiDB-lite"/>
    </source>
</evidence>
<sequence>MPTLVTTPATATIPPTMPLSSFPVVPLPAVPQLLLPANDIPNLDAADLSDDDDNPLVVHDIPPVVFLTSPAPGDDNKSTCMFGPATLAGSPVDIAISTTPFAHANSSPSGTSDSPANPSTPTDRKSLTILSIVSCCRDTFPCSWAVVKILHGWARPNRWDEINNDLVSLLCVCDDTTAIEIMR</sequence>
<feature type="region of interest" description="Disordered" evidence="1">
    <location>
        <begin position="103"/>
        <end position="123"/>
    </location>
</feature>
<gene>
    <name evidence="2" type="ORF">CVT25_008482</name>
</gene>
<comment type="caution">
    <text evidence="2">The sequence shown here is derived from an EMBL/GenBank/DDBJ whole genome shotgun (WGS) entry which is preliminary data.</text>
</comment>
<feature type="compositionally biased region" description="Polar residues" evidence="1">
    <location>
        <begin position="103"/>
        <end position="121"/>
    </location>
</feature>
<proteinExistence type="predicted"/>